<dbReference type="HAMAP" id="MF_01019">
    <property type="entry name" value="HisIE"/>
    <property type="match status" value="1"/>
</dbReference>
<comment type="caution">
    <text evidence="17">The sequence shown here is derived from an EMBL/GenBank/DDBJ whole genome shotgun (WGS) entry which is preliminary data.</text>
</comment>
<keyword evidence="12 15" id="KW-0067">ATP-binding</keyword>
<evidence type="ECO:0000256" key="15">
    <source>
        <dbReference type="HAMAP-Rule" id="MF_01019"/>
    </source>
</evidence>
<proteinExistence type="inferred from homology"/>
<dbReference type="EC" id="3.5.4.19" evidence="15"/>
<feature type="domain" description="Phosphoribosyl-AMP cyclohydrolase" evidence="16">
    <location>
        <begin position="39"/>
        <end position="112"/>
    </location>
</feature>
<dbReference type="RefSeq" id="WP_233695580.1">
    <property type="nucleotide sequence ID" value="NZ_JAJNBZ010000002.1"/>
</dbReference>
<organism evidence="17 18">
    <name type="scientific">Paenibacillus profundus</name>
    <dbReference type="NCBI Taxonomy" id="1173085"/>
    <lineage>
        <taxon>Bacteria</taxon>
        <taxon>Bacillati</taxon>
        <taxon>Bacillota</taxon>
        <taxon>Bacilli</taxon>
        <taxon>Bacillales</taxon>
        <taxon>Paenibacillaceae</taxon>
        <taxon>Paenibacillus</taxon>
    </lineage>
</organism>
<sequence length="231" mass="25993">MTAMQTAIQREELADQLQWNEQGLIPTVVQDAASKQVLMVAYMNRESLKLSCEKGETVFWSRSREELWHKGATSGNTQRIVSISADCDRDTLLVQVVPNGPACHTGSYTCFFDVCAEQESSESAPPLSIISDLERMIAEREAERPDGAYTSYLFDKGIDKILKKVGEEAAEVIIAAKNGDNTELRNETGDLLFHLLVLLRERKLPLDDVLAELKRRHQAPRRDTYDEHGKV</sequence>
<evidence type="ECO:0000256" key="5">
    <source>
        <dbReference type="ARBA" id="ARBA00005204"/>
    </source>
</evidence>
<evidence type="ECO:0000256" key="11">
    <source>
        <dbReference type="ARBA" id="ARBA00022801"/>
    </source>
</evidence>
<dbReference type="Proteomes" id="UP001199916">
    <property type="component" value="Unassembled WGS sequence"/>
</dbReference>
<dbReference type="Gene3D" id="1.10.287.1080">
    <property type="entry name" value="MazG-like"/>
    <property type="match status" value="1"/>
</dbReference>
<dbReference type="CDD" id="cd11534">
    <property type="entry name" value="NTP-PPase_HisIE_like"/>
    <property type="match status" value="1"/>
</dbReference>
<dbReference type="HAMAP" id="MF_01020">
    <property type="entry name" value="HisE"/>
    <property type="match status" value="1"/>
</dbReference>
<dbReference type="GO" id="GO:0004635">
    <property type="term" value="F:phosphoribosyl-AMP cyclohydrolase activity"/>
    <property type="evidence" value="ECO:0007669"/>
    <property type="project" value="UniProtKB-EC"/>
</dbReference>
<keyword evidence="10 15" id="KW-0547">Nucleotide-binding</keyword>
<dbReference type="Gene3D" id="3.10.20.810">
    <property type="entry name" value="Phosphoribosyl-AMP cyclohydrolase"/>
    <property type="match status" value="1"/>
</dbReference>
<keyword evidence="8 15" id="KW-0963">Cytoplasm</keyword>
<evidence type="ECO:0000256" key="7">
    <source>
        <dbReference type="ARBA" id="ARBA00008299"/>
    </source>
</evidence>
<dbReference type="InterPro" id="IPR021130">
    <property type="entry name" value="PRib-ATP_PPHydrolase-like"/>
</dbReference>
<name>A0ABS8Y8Y9_9BACL</name>
<dbReference type="InterPro" id="IPR038019">
    <property type="entry name" value="PRib_AMP_CycHydrolase_sf"/>
</dbReference>
<comment type="similarity">
    <text evidence="7 15">In the N-terminal section; belongs to the PRA-CH family.</text>
</comment>
<keyword evidence="11 15" id="KW-0378">Hydrolase</keyword>
<dbReference type="NCBIfam" id="NF002747">
    <property type="entry name" value="PRK02759.1"/>
    <property type="match status" value="1"/>
</dbReference>
<dbReference type="SUPFAM" id="SSF101386">
    <property type="entry name" value="all-alpha NTP pyrophosphatases"/>
    <property type="match status" value="1"/>
</dbReference>
<dbReference type="SUPFAM" id="SSF141734">
    <property type="entry name" value="HisI-like"/>
    <property type="match status" value="1"/>
</dbReference>
<dbReference type="NCBIfam" id="TIGR03188">
    <property type="entry name" value="histidine_hisI"/>
    <property type="match status" value="1"/>
</dbReference>
<dbReference type="HAMAP" id="MF_01021">
    <property type="entry name" value="HisI"/>
    <property type="match status" value="1"/>
</dbReference>
<dbReference type="Pfam" id="PF01503">
    <property type="entry name" value="PRA-PH"/>
    <property type="match status" value="1"/>
</dbReference>
<accession>A0ABS8Y8Y9</accession>
<dbReference type="InterPro" id="IPR008179">
    <property type="entry name" value="HisE"/>
</dbReference>
<reference evidence="17 18" key="1">
    <citation type="submission" date="2021-11" db="EMBL/GenBank/DDBJ databases">
        <title>Draft genome sequence of Paenibacillus profundus YoMME, a new Gram-positive bacteria with exoelectrogenic properties.</title>
        <authorList>
            <person name="Hubenova Y."/>
            <person name="Hubenova E."/>
            <person name="Manasiev Y."/>
            <person name="Peykov S."/>
            <person name="Mitov M."/>
        </authorList>
    </citation>
    <scope>NUCLEOTIDE SEQUENCE [LARGE SCALE GENOMIC DNA]</scope>
    <source>
        <strain evidence="17 18">YoMME</strain>
    </source>
</reference>
<evidence type="ECO:0000256" key="14">
    <source>
        <dbReference type="ARBA" id="ARBA00023268"/>
    </source>
</evidence>
<dbReference type="GO" id="GO:0004636">
    <property type="term" value="F:phosphoribosyl-ATP diphosphatase activity"/>
    <property type="evidence" value="ECO:0007669"/>
    <property type="project" value="UniProtKB-EC"/>
</dbReference>
<dbReference type="EMBL" id="JAJNBZ010000002">
    <property type="protein sequence ID" value="MCE5168268.1"/>
    <property type="molecule type" value="Genomic_DNA"/>
</dbReference>
<evidence type="ECO:0000256" key="9">
    <source>
        <dbReference type="ARBA" id="ARBA00022605"/>
    </source>
</evidence>
<evidence type="ECO:0000256" key="13">
    <source>
        <dbReference type="ARBA" id="ARBA00023102"/>
    </source>
</evidence>
<evidence type="ECO:0000256" key="3">
    <source>
        <dbReference type="ARBA" id="ARBA00004496"/>
    </source>
</evidence>
<dbReference type="EC" id="3.6.1.31" evidence="15"/>
<evidence type="ECO:0000313" key="17">
    <source>
        <dbReference type="EMBL" id="MCE5168268.1"/>
    </source>
</evidence>
<comment type="subcellular location">
    <subcellularLocation>
        <location evidence="3 15">Cytoplasm</location>
    </subcellularLocation>
</comment>
<keyword evidence="9 15" id="KW-0028">Amino-acid biosynthesis</keyword>
<evidence type="ECO:0000256" key="12">
    <source>
        <dbReference type="ARBA" id="ARBA00022840"/>
    </source>
</evidence>
<dbReference type="NCBIfam" id="NF000768">
    <property type="entry name" value="PRK00051.1"/>
    <property type="match status" value="1"/>
</dbReference>
<dbReference type="InterPro" id="IPR026660">
    <property type="entry name" value="PRA-CH"/>
</dbReference>
<comment type="catalytic activity">
    <reaction evidence="1 15">
        <text>1-(5-phospho-beta-D-ribosyl)-5'-AMP + H2O = 1-(5-phospho-beta-D-ribosyl)-5-[(5-phospho-beta-D-ribosylamino)methylideneamino]imidazole-4-carboxamide</text>
        <dbReference type="Rhea" id="RHEA:20049"/>
        <dbReference type="ChEBI" id="CHEBI:15377"/>
        <dbReference type="ChEBI" id="CHEBI:58435"/>
        <dbReference type="ChEBI" id="CHEBI:59457"/>
        <dbReference type="EC" id="3.5.4.19"/>
    </reaction>
</comment>
<evidence type="ECO:0000256" key="10">
    <source>
        <dbReference type="ARBA" id="ARBA00022741"/>
    </source>
</evidence>
<comment type="catalytic activity">
    <reaction evidence="2 15">
        <text>1-(5-phospho-beta-D-ribosyl)-ATP + H2O = 1-(5-phospho-beta-D-ribosyl)-5'-AMP + diphosphate + H(+)</text>
        <dbReference type="Rhea" id="RHEA:22828"/>
        <dbReference type="ChEBI" id="CHEBI:15377"/>
        <dbReference type="ChEBI" id="CHEBI:15378"/>
        <dbReference type="ChEBI" id="CHEBI:33019"/>
        <dbReference type="ChEBI" id="CHEBI:59457"/>
        <dbReference type="ChEBI" id="CHEBI:73183"/>
        <dbReference type="EC" id="3.6.1.31"/>
    </reaction>
</comment>
<protein>
    <recommendedName>
        <fullName evidence="15">Histidine biosynthesis bifunctional protein HisIE</fullName>
    </recommendedName>
    <domain>
        <recommendedName>
            <fullName evidence="15">Phosphoribosyl-AMP cyclohydrolase</fullName>
            <shortName evidence="15">PRA-CH</shortName>
            <ecNumber evidence="15">3.5.4.19</ecNumber>
        </recommendedName>
    </domain>
    <domain>
        <recommendedName>
            <fullName evidence="15">Phosphoribosyl-ATP pyrophosphatase</fullName>
            <shortName evidence="15">PRA-PH</shortName>
            <ecNumber evidence="15">3.6.1.31</ecNumber>
        </recommendedName>
    </domain>
</protein>
<feature type="region of interest" description="Phosphoribosyl-ATP pyrophosphohydrolase" evidence="15">
    <location>
        <begin position="130"/>
        <end position="231"/>
    </location>
</feature>
<comment type="pathway">
    <text evidence="4 15">Amino-acid biosynthesis; L-histidine biosynthesis; L-histidine from 5-phospho-alpha-D-ribose 1-diphosphate: step 3/9.</text>
</comment>
<evidence type="ECO:0000259" key="16">
    <source>
        <dbReference type="Pfam" id="PF01502"/>
    </source>
</evidence>
<dbReference type="PANTHER" id="PTHR42945">
    <property type="entry name" value="HISTIDINE BIOSYNTHESIS BIFUNCTIONAL PROTEIN"/>
    <property type="match status" value="1"/>
</dbReference>
<comment type="similarity">
    <text evidence="6 15">In the C-terminal section; belongs to the PRA-PH family.</text>
</comment>
<keyword evidence="14 15" id="KW-0511">Multifunctional enzyme</keyword>
<evidence type="ECO:0000256" key="2">
    <source>
        <dbReference type="ARBA" id="ARBA00001460"/>
    </source>
</evidence>
<evidence type="ECO:0000256" key="4">
    <source>
        <dbReference type="ARBA" id="ARBA00005169"/>
    </source>
</evidence>
<evidence type="ECO:0000313" key="18">
    <source>
        <dbReference type="Proteomes" id="UP001199916"/>
    </source>
</evidence>
<evidence type="ECO:0000256" key="1">
    <source>
        <dbReference type="ARBA" id="ARBA00000024"/>
    </source>
</evidence>
<gene>
    <name evidence="15 17" type="primary">hisIE</name>
    <name evidence="15" type="synonym">hisI</name>
    <name evidence="17" type="ORF">LQV63_02920</name>
</gene>
<dbReference type="InterPro" id="IPR002496">
    <property type="entry name" value="PRib_AMP_CycHydrolase_dom"/>
</dbReference>
<dbReference type="PANTHER" id="PTHR42945:SF9">
    <property type="entry name" value="HISTIDINE BIOSYNTHESIS BIFUNCTIONAL PROTEIN HISIE"/>
    <property type="match status" value="1"/>
</dbReference>
<keyword evidence="18" id="KW-1185">Reference proteome</keyword>
<dbReference type="InterPro" id="IPR023019">
    <property type="entry name" value="His_synth_HisIE"/>
</dbReference>
<dbReference type="Pfam" id="PF01502">
    <property type="entry name" value="PRA-CH"/>
    <property type="match status" value="1"/>
</dbReference>
<evidence type="ECO:0000256" key="8">
    <source>
        <dbReference type="ARBA" id="ARBA00022490"/>
    </source>
</evidence>
<comment type="pathway">
    <text evidence="5 15">Amino-acid biosynthesis; L-histidine biosynthesis; L-histidine from 5-phospho-alpha-D-ribose 1-diphosphate: step 2/9.</text>
</comment>
<evidence type="ECO:0000256" key="6">
    <source>
        <dbReference type="ARBA" id="ARBA00007731"/>
    </source>
</evidence>
<feature type="region of interest" description="Phosphoribosyl-AMP cyclohydrolase" evidence="15">
    <location>
        <begin position="1"/>
        <end position="129"/>
    </location>
</feature>
<keyword evidence="13 15" id="KW-0368">Histidine biosynthesis</keyword>